<evidence type="ECO:0000313" key="2">
    <source>
        <dbReference type="EMBL" id="CAH2350508.1"/>
    </source>
</evidence>
<sequence length="224" mass="25836">MAPSFYEKEQSRIRELIKRPLLELTLQHLPHLQSSKSSRQDVWEIIATKLNTYAYEQSLNPSEKVDEIPILSGIFVEEIYETLMDKFTKKLPYHHYNGGITVKAPPQRDWYSERTDRLLCELCLTSGYDIELMAKMGKEKLENDLRSATVDTEPSHEEESGGAGGGATSPSTSNALQREKEKQLEKKIALLEQKLEEKNSQLEKLTNENKRLLELNHDMLEMNR</sequence>
<dbReference type="EMBL" id="CAKXYY010000001">
    <property type="protein sequence ID" value="CAH2350508.1"/>
    <property type="molecule type" value="Genomic_DNA"/>
</dbReference>
<name>A0A9P0QJY0_9ASCO</name>
<evidence type="ECO:0000256" key="1">
    <source>
        <dbReference type="SAM" id="MobiDB-lite"/>
    </source>
</evidence>
<feature type="region of interest" description="Disordered" evidence="1">
    <location>
        <begin position="143"/>
        <end position="184"/>
    </location>
</feature>
<protein>
    <submittedName>
        <fullName evidence="2">Uncharacterized protein</fullName>
    </submittedName>
</protein>
<evidence type="ECO:0000313" key="3">
    <source>
        <dbReference type="Proteomes" id="UP000837801"/>
    </source>
</evidence>
<comment type="caution">
    <text evidence="2">The sequence shown here is derived from an EMBL/GenBank/DDBJ whole genome shotgun (WGS) entry which is preliminary data.</text>
</comment>
<dbReference type="Proteomes" id="UP000837801">
    <property type="component" value="Unassembled WGS sequence"/>
</dbReference>
<organism evidence="2 3">
    <name type="scientific">[Candida] railenensis</name>
    <dbReference type="NCBI Taxonomy" id="45579"/>
    <lineage>
        <taxon>Eukaryota</taxon>
        <taxon>Fungi</taxon>
        <taxon>Dikarya</taxon>
        <taxon>Ascomycota</taxon>
        <taxon>Saccharomycotina</taxon>
        <taxon>Pichiomycetes</taxon>
        <taxon>Debaryomycetaceae</taxon>
        <taxon>Kurtzmaniella</taxon>
    </lineage>
</organism>
<proteinExistence type="predicted"/>
<keyword evidence="3" id="KW-1185">Reference proteome</keyword>
<gene>
    <name evidence="2" type="ORF">CLIB1423_01S11694</name>
</gene>
<dbReference type="AlphaFoldDB" id="A0A9P0QJY0"/>
<reference evidence="2" key="1">
    <citation type="submission" date="2022-03" db="EMBL/GenBank/DDBJ databases">
        <authorList>
            <person name="Legras J.-L."/>
            <person name="Devillers H."/>
            <person name="Grondin C."/>
        </authorList>
    </citation>
    <scope>NUCLEOTIDE SEQUENCE</scope>
    <source>
        <strain evidence="2">CLIB 1423</strain>
    </source>
</reference>
<dbReference type="OrthoDB" id="4026428at2759"/>
<accession>A0A9P0QJY0</accession>